<dbReference type="Proteomes" id="UP000252519">
    <property type="component" value="Unassembled WGS sequence"/>
</dbReference>
<comment type="caution">
    <text evidence="1">The sequence shown here is derived from an EMBL/GenBank/DDBJ whole genome shotgun (WGS) entry which is preliminary data.</text>
</comment>
<dbReference type="AlphaFoldDB" id="A0A368HAC5"/>
<dbReference type="EMBL" id="JOJR01000008">
    <property type="protein sequence ID" value="RCN52267.1"/>
    <property type="molecule type" value="Genomic_DNA"/>
</dbReference>
<organism evidence="1 2">
    <name type="scientific">Ancylostoma caninum</name>
    <name type="common">Dog hookworm</name>
    <dbReference type="NCBI Taxonomy" id="29170"/>
    <lineage>
        <taxon>Eukaryota</taxon>
        <taxon>Metazoa</taxon>
        <taxon>Ecdysozoa</taxon>
        <taxon>Nematoda</taxon>
        <taxon>Chromadorea</taxon>
        <taxon>Rhabditida</taxon>
        <taxon>Rhabditina</taxon>
        <taxon>Rhabditomorpha</taxon>
        <taxon>Strongyloidea</taxon>
        <taxon>Ancylostomatidae</taxon>
        <taxon>Ancylostomatinae</taxon>
        <taxon>Ancylostoma</taxon>
    </lineage>
</organism>
<reference evidence="1 2" key="1">
    <citation type="submission" date="2014-10" db="EMBL/GenBank/DDBJ databases">
        <title>Draft genome of the hookworm Ancylostoma caninum.</title>
        <authorList>
            <person name="Mitreva M."/>
        </authorList>
    </citation>
    <scope>NUCLEOTIDE SEQUENCE [LARGE SCALE GENOMIC DNA]</scope>
    <source>
        <strain evidence="1 2">Baltimore</strain>
    </source>
</reference>
<evidence type="ECO:0008006" key="3">
    <source>
        <dbReference type="Google" id="ProtNLM"/>
    </source>
</evidence>
<evidence type="ECO:0000313" key="1">
    <source>
        <dbReference type="EMBL" id="RCN52267.1"/>
    </source>
</evidence>
<protein>
    <recommendedName>
        <fullName evidence="3">SCP domain-containing protein</fullName>
    </recommendedName>
</protein>
<dbReference type="OrthoDB" id="5837771at2759"/>
<dbReference type="InterPro" id="IPR035940">
    <property type="entry name" value="CAP_sf"/>
</dbReference>
<accession>A0A368HAC5</accession>
<dbReference type="Gene3D" id="3.40.33.10">
    <property type="entry name" value="CAP"/>
    <property type="match status" value="1"/>
</dbReference>
<keyword evidence="2" id="KW-1185">Reference proteome</keyword>
<name>A0A368HAC5_ANCCA</name>
<evidence type="ECO:0000313" key="2">
    <source>
        <dbReference type="Proteomes" id="UP000252519"/>
    </source>
</evidence>
<proteinExistence type="predicted"/>
<sequence>MVLRFIYKKIFCNEGRSIKFWHEHNSRQKPPPAAADVTAQGSTICQNNEMTDAARKRVRAMHNWRRSQLALGNVKNGLNPYNCPPAANMYKMVIILD</sequence>
<gene>
    <name evidence="1" type="ORF">ANCCAN_01700</name>
</gene>
<dbReference type="SUPFAM" id="SSF55797">
    <property type="entry name" value="PR-1-like"/>
    <property type="match status" value="1"/>
</dbReference>